<dbReference type="SUPFAM" id="SSF46785">
    <property type="entry name" value="Winged helix' DNA-binding domain"/>
    <property type="match status" value="1"/>
</dbReference>
<dbReference type="Gene3D" id="1.10.10.10">
    <property type="entry name" value="Winged helix-like DNA-binding domain superfamily/Winged helix DNA-binding domain"/>
    <property type="match status" value="1"/>
</dbReference>
<dbReference type="PROSITE" id="PS51000">
    <property type="entry name" value="HTH_DEOR_2"/>
    <property type="match status" value="1"/>
</dbReference>
<organism evidence="5 6">
    <name type="scientific">Gibbsiella quercinecans</name>
    <dbReference type="NCBI Taxonomy" id="929813"/>
    <lineage>
        <taxon>Bacteria</taxon>
        <taxon>Pseudomonadati</taxon>
        <taxon>Pseudomonadota</taxon>
        <taxon>Gammaproteobacteria</taxon>
        <taxon>Enterobacterales</taxon>
        <taxon>Yersiniaceae</taxon>
        <taxon>Gibbsiella</taxon>
    </lineage>
</organism>
<dbReference type="OrthoDB" id="9797223at2"/>
<dbReference type="GO" id="GO:0003700">
    <property type="term" value="F:DNA-binding transcription factor activity"/>
    <property type="evidence" value="ECO:0007669"/>
    <property type="project" value="InterPro"/>
</dbReference>
<dbReference type="SMART" id="SM00420">
    <property type="entry name" value="HTH_DEOR"/>
    <property type="match status" value="1"/>
</dbReference>
<accession>A0A250B696</accession>
<dbReference type="Gene3D" id="3.40.50.1360">
    <property type="match status" value="1"/>
</dbReference>
<dbReference type="PANTHER" id="PTHR30363">
    <property type="entry name" value="HTH-TYPE TRANSCRIPTIONAL REGULATOR SRLR-RELATED"/>
    <property type="match status" value="1"/>
</dbReference>
<dbReference type="PROSITE" id="PS00894">
    <property type="entry name" value="HTH_DEOR_1"/>
    <property type="match status" value="1"/>
</dbReference>
<dbReference type="InterPro" id="IPR001034">
    <property type="entry name" value="DeoR_HTH"/>
</dbReference>
<dbReference type="Pfam" id="PF08220">
    <property type="entry name" value="HTH_DeoR"/>
    <property type="match status" value="1"/>
</dbReference>
<dbReference type="KEGG" id="gqu:AWC35_21035"/>
<dbReference type="PANTHER" id="PTHR30363:SF59">
    <property type="entry name" value="DEOR FAMILY REGULATORY PROTEIN"/>
    <property type="match status" value="1"/>
</dbReference>
<feature type="domain" description="HTH deoR-type" evidence="4">
    <location>
        <begin position="1"/>
        <end position="56"/>
    </location>
</feature>
<proteinExistence type="predicted"/>
<dbReference type="EMBL" id="CP014136">
    <property type="protein sequence ID" value="ATA21625.1"/>
    <property type="molecule type" value="Genomic_DNA"/>
</dbReference>
<dbReference type="InterPro" id="IPR036390">
    <property type="entry name" value="WH_DNA-bd_sf"/>
</dbReference>
<evidence type="ECO:0000256" key="1">
    <source>
        <dbReference type="ARBA" id="ARBA00023015"/>
    </source>
</evidence>
<name>A0A250B696_9GAMM</name>
<dbReference type="NCBIfam" id="NF040887">
    <property type="entry name" value="trans_reg_YciT"/>
    <property type="match status" value="1"/>
</dbReference>
<dbReference type="SMART" id="SM01134">
    <property type="entry name" value="DeoRC"/>
    <property type="match status" value="1"/>
</dbReference>
<dbReference type="AlphaFoldDB" id="A0A250B696"/>
<evidence type="ECO:0000256" key="3">
    <source>
        <dbReference type="ARBA" id="ARBA00023163"/>
    </source>
</evidence>
<sequence length="249" mass="27014">MNARQQNILQVVNQRKSVSVNELAQLSGVSAVTIRQDLNALERNHFLKREHGFAVAVESDDVDTRMQNNFQLKKSLAEYAASLVADGESVFIEGGSANALLARYLADVRDITIVTASHYIARLLKDTACDVIALGGHYQKHSESVVGPLTRSGIQQVHFHKAFIGIDGFHADTGFTGRDMMRCDVVSAVLDKGIETIVLTDSSKFGLIQPYPLTAGRSIGRVITDGGLAAGYQRQLADLGIRCDLVSAE</sequence>
<dbReference type="InterPro" id="IPR050313">
    <property type="entry name" value="Carb_Metab_HTH_regulators"/>
</dbReference>
<keyword evidence="3" id="KW-0804">Transcription</keyword>
<dbReference type="RefSeq" id="WP_095848206.1">
    <property type="nucleotide sequence ID" value="NZ_CP014136.1"/>
</dbReference>
<dbReference type="Pfam" id="PF00455">
    <property type="entry name" value="DeoRC"/>
    <property type="match status" value="1"/>
</dbReference>
<dbReference type="InterPro" id="IPR014036">
    <property type="entry name" value="DeoR-like_C"/>
</dbReference>
<dbReference type="GO" id="GO:0003677">
    <property type="term" value="F:DNA binding"/>
    <property type="evidence" value="ECO:0007669"/>
    <property type="project" value="UniProtKB-KW"/>
</dbReference>
<dbReference type="PRINTS" id="PR00037">
    <property type="entry name" value="HTHLACR"/>
</dbReference>
<keyword evidence="1" id="KW-0805">Transcription regulation</keyword>
<dbReference type="Proteomes" id="UP000217182">
    <property type="component" value="Chromosome"/>
</dbReference>
<keyword evidence="2" id="KW-0238">DNA-binding</keyword>
<dbReference type="SUPFAM" id="SSF100950">
    <property type="entry name" value="NagB/RpiA/CoA transferase-like"/>
    <property type="match status" value="1"/>
</dbReference>
<protein>
    <submittedName>
        <fullName evidence="5">DeoR family transcriptional regulator</fullName>
    </submittedName>
</protein>
<dbReference type="InterPro" id="IPR018356">
    <property type="entry name" value="Tscrpt_reg_HTH_DeoR_CS"/>
</dbReference>
<keyword evidence="6" id="KW-1185">Reference proteome</keyword>
<gene>
    <name evidence="5" type="ORF">AWC35_21035</name>
</gene>
<evidence type="ECO:0000256" key="2">
    <source>
        <dbReference type="ARBA" id="ARBA00023125"/>
    </source>
</evidence>
<evidence type="ECO:0000313" key="6">
    <source>
        <dbReference type="Proteomes" id="UP000217182"/>
    </source>
</evidence>
<reference evidence="5 6" key="1">
    <citation type="submission" date="2016-01" db="EMBL/GenBank/DDBJ databases">
        <authorList>
            <person name="Oliw E.H."/>
        </authorList>
    </citation>
    <scope>NUCLEOTIDE SEQUENCE [LARGE SCALE GENOMIC DNA]</scope>
    <source>
        <strain evidence="5 6">FRB97</strain>
    </source>
</reference>
<dbReference type="InterPro" id="IPR037171">
    <property type="entry name" value="NagB/RpiA_transferase-like"/>
</dbReference>
<evidence type="ECO:0000259" key="4">
    <source>
        <dbReference type="PROSITE" id="PS51000"/>
    </source>
</evidence>
<dbReference type="InterPro" id="IPR036388">
    <property type="entry name" value="WH-like_DNA-bd_sf"/>
</dbReference>
<evidence type="ECO:0000313" key="5">
    <source>
        <dbReference type="EMBL" id="ATA21625.1"/>
    </source>
</evidence>